<evidence type="ECO:0000256" key="2">
    <source>
        <dbReference type="ARBA" id="ARBA00022801"/>
    </source>
</evidence>
<dbReference type="InterPro" id="IPR037138">
    <property type="entry name" value="His_deacetylse_dom_sf"/>
</dbReference>
<dbReference type="Pfam" id="PF00850">
    <property type="entry name" value="Hist_deacetyl"/>
    <property type="match status" value="1"/>
</dbReference>
<proteinExistence type="inferred from homology"/>
<reference evidence="5" key="1">
    <citation type="submission" date="2020-09" db="EMBL/GenBank/DDBJ databases">
        <title>The genome sequence of strain Labrenzia suaedae 4C16A.</title>
        <authorList>
            <person name="Liu Y."/>
        </authorList>
    </citation>
    <scope>NUCLEOTIDE SEQUENCE [LARGE SCALE GENOMIC DNA]</scope>
    <source>
        <strain evidence="5">4C16A</strain>
    </source>
</reference>
<evidence type="ECO:0000256" key="1">
    <source>
        <dbReference type="ARBA" id="ARBA00005947"/>
    </source>
</evidence>
<dbReference type="PANTHER" id="PTHR10625:SF19">
    <property type="entry name" value="HISTONE DEACETYLASE 12"/>
    <property type="match status" value="1"/>
</dbReference>
<dbReference type="InterPro" id="IPR000286">
    <property type="entry name" value="HDACs"/>
</dbReference>
<keyword evidence="2" id="KW-0378">Hydrolase</keyword>
<protein>
    <submittedName>
        <fullName evidence="4">Histone deacetylase</fullName>
    </submittedName>
</protein>
<keyword evidence="5" id="KW-1185">Reference proteome</keyword>
<gene>
    <name evidence="4" type="ORF">IG616_16585</name>
</gene>
<dbReference type="RefSeq" id="WP_192149363.1">
    <property type="nucleotide sequence ID" value="NZ_JACYXI010000011.1"/>
</dbReference>
<evidence type="ECO:0000259" key="3">
    <source>
        <dbReference type="Pfam" id="PF00850"/>
    </source>
</evidence>
<accession>A0ABR9CQM1</accession>
<comment type="similarity">
    <text evidence="1">Belongs to the histone deacetylase family.</text>
</comment>
<comment type="caution">
    <text evidence="4">The sequence shown here is derived from an EMBL/GenBank/DDBJ whole genome shotgun (WGS) entry which is preliminary data.</text>
</comment>
<feature type="domain" description="Histone deacetylase" evidence="3">
    <location>
        <begin position="19"/>
        <end position="284"/>
    </location>
</feature>
<dbReference type="InterPro" id="IPR023696">
    <property type="entry name" value="Ureohydrolase_dom_sf"/>
</dbReference>
<dbReference type="InterPro" id="IPR044150">
    <property type="entry name" value="HDAC_classIV"/>
</dbReference>
<dbReference type="Proteomes" id="UP000632063">
    <property type="component" value="Unassembled WGS sequence"/>
</dbReference>
<dbReference type="EMBL" id="JACYXI010000011">
    <property type="protein sequence ID" value="MBD8893161.1"/>
    <property type="molecule type" value="Genomic_DNA"/>
</dbReference>
<name>A0ABR9CQM1_9HYPH</name>
<dbReference type="PANTHER" id="PTHR10625">
    <property type="entry name" value="HISTONE DEACETYLASE HDAC1-RELATED"/>
    <property type="match status" value="1"/>
</dbReference>
<dbReference type="CDD" id="cd09993">
    <property type="entry name" value="HDAC_classIV"/>
    <property type="match status" value="1"/>
</dbReference>
<dbReference type="PRINTS" id="PR01270">
    <property type="entry name" value="HDASUPER"/>
</dbReference>
<organism evidence="4 5">
    <name type="scientific">Roseibium litorale</name>
    <dbReference type="NCBI Taxonomy" id="2803841"/>
    <lineage>
        <taxon>Bacteria</taxon>
        <taxon>Pseudomonadati</taxon>
        <taxon>Pseudomonadota</taxon>
        <taxon>Alphaproteobacteria</taxon>
        <taxon>Hyphomicrobiales</taxon>
        <taxon>Stappiaceae</taxon>
        <taxon>Roseibium</taxon>
    </lineage>
</organism>
<dbReference type="InterPro" id="IPR023801">
    <property type="entry name" value="His_deacetylse_dom"/>
</dbReference>
<evidence type="ECO:0000313" key="5">
    <source>
        <dbReference type="Proteomes" id="UP000632063"/>
    </source>
</evidence>
<dbReference type="SUPFAM" id="SSF52768">
    <property type="entry name" value="Arginase/deacetylase"/>
    <property type="match status" value="1"/>
</dbReference>
<sequence length="304" mass="32754">MPVPIVHHPAYCADLPEGHRFPMDKFRAVAGQLEAEELADGGKFHRPRPAPFEWVALAHDAAYVDQVFSGQVPHAVAREIGFPMKEDIALRARCATGGTVLTGYLALEHGLACNTAGGSHHARWKHGAGFCVFNDVAVAIRVMQADGVIRRALVIDLDVHQGDGTADIFTGDNSVFTFSMHSQKNYPVRKVPSVLDIGLEDGLGDAAYLALLRSALEQVLKAGPFDIVFYNAGVDPYEGDRLGRLSLSRAGLLSRDKMVIETVRARGLPLAGVLGGGYSTDISELADRHCNLHRAASAVRELAL</sequence>
<evidence type="ECO:0000313" key="4">
    <source>
        <dbReference type="EMBL" id="MBD8893161.1"/>
    </source>
</evidence>
<reference evidence="4 5" key="2">
    <citation type="journal article" date="2021" name="Int. J. Syst. Evol. Microbiol.">
        <title>Roseibium litorale sp. nov., isolated from a tidal flat sediment and proposal for the reclassification of Labrenzia polysiphoniae as Roseibium polysiphoniae comb. nov.</title>
        <authorList>
            <person name="Liu Y."/>
            <person name="Pei T."/>
            <person name="Du J."/>
            <person name="Chao M."/>
            <person name="Deng M.R."/>
            <person name="Zhu H."/>
        </authorList>
    </citation>
    <scope>NUCLEOTIDE SEQUENCE [LARGE SCALE GENOMIC DNA]</scope>
    <source>
        <strain evidence="4 5">4C16A</strain>
    </source>
</reference>
<dbReference type="Gene3D" id="3.40.800.20">
    <property type="entry name" value="Histone deacetylase domain"/>
    <property type="match status" value="1"/>
</dbReference>